<dbReference type="Gene3D" id="3.30.559.30">
    <property type="entry name" value="Nonribosomal peptide synthetase, condensation domain"/>
    <property type="match status" value="1"/>
</dbReference>
<dbReference type="AlphaFoldDB" id="A0A8S0WDI0"/>
<proteinExistence type="predicted"/>
<gene>
    <name evidence="2" type="ORF">AAE3_LOCUS8059</name>
</gene>
<evidence type="ECO:0008006" key="4">
    <source>
        <dbReference type="Google" id="ProtNLM"/>
    </source>
</evidence>
<dbReference type="Proteomes" id="UP000467700">
    <property type="component" value="Unassembled WGS sequence"/>
</dbReference>
<dbReference type="InterPro" id="IPR052058">
    <property type="entry name" value="Alcohol_O-acetyltransferase"/>
</dbReference>
<dbReference type="PANTHER" id="PTHR28037:SF1">
    <property type="entry name" value="ALCOHOL O-ACETYLTRANSFERASE 1-RELATED"/>
    <property type="match status" value="1"/>
</dbReference>
<keyword evidence="3" id="KW-1185">Reference proteome</keyword>
<evidence type="ECO:0000256" key="1">
    <source>
        <dbReference type="SAM" id="MobiDB-lite"/>
    </source>
</evidence>
<evidence type="ECO:0000313" key="3">
    <source>
        <dbReference type="Proteomes" id="UP000467700"/>
    </source>
</evidence>
<dbReference type="EMBL" id="CACVBS010000051">
    <property type="protein sequence ID" value="CAA7265890.1"/>
    <property type="molecule type" value="Genomic_DNA"/>
</dbReference>
<dbReference type="Gene3D" id="3.30.559.10">
    <property type="entry name" value="Chloramphenicol acetyltransferase-like domain"/>
    <property type="match status" value="1"/>
</dbReference>
<dbReference type="PANTHER" id="PTHR28037">
    <property type="entry name" value="ALCOHOL O-ACETYLTRANSFERASE 1-RELATED"/>
    <property type="match status" value="1"/>
</dbReference>
<dbReference type="OrthoDB" id="3355480at2759"/>
<comment type="caution">
    <text evidence="2">The sequence shown here is derived from an EMBL/GenBank/DDBJ whole genome shotgun (WGS) entry which is preliminary data.</text>
</comment>
<reference evidence="2 3" key="1">
    <citation type="submission" date="2020-01" db="EMBL/GenBank/DDBJ databases">
        <authorList>
            <person name="Gupta K D."/>
        </authorList>
    </citation>
    <scope>NUCLEOTIDE SEQUENCE [LARGE SCALE GENOMIC DNA]</scope>
</reference>
<organism evidence="2 3">
    <name type="scientific">Cyclocybe aegerita</name>
    <name type="common">Black poplar mushroom</name>
    <name type="synonym">Agrocybe aegerita</name>
    <dbReference type="NCBI Taxonomy" id="1973307"/>
    <lineage>
        <taxon>Eukaryota</taxon>
        <taxon>Fungi</taxon>
        <taxon>Dikarya</taxon>
        <taxon>Basidiomycota</taxon>
        <taxon>Agaricomycotina</taxon>
        <taxon>Agaricomycetes</taxon>
        <taxon>Agaricomycetidae</taxon>
        <taxon>Agaricales</taxon>
        <taxon>Agaricineae</taxon>
        <taxon>Bolbitiaceae</taxon>
        <taxon>Cyclocybe</taxon>
    </lineage>
</organism>
<evidence type="ECO:0000313" key="2">
    <source>
        <dbReference type="EMBL" id="CAA7265890.1"/>
    </source>
</evidence>
<protein>
    <recommendedName>
        <fullName evidence="4">Alcohol acetyltransferase</fullName>
    </recommendedName>
</protein>
<feature type="region of interest" description="Disordered" evidence="1">
    <location>
        <begin position="245"/>
        <end position="269"/>
    </location>
</feature>
<sequence length="561" mass="62380">MASSVLVLPPIAASTRLDVVFDEKISLKERVHLPETLGIQGKVNVAPALSSSNGETVDKGLSSNHVERQLGETEVSYFLPSRESGVNDMYLHLGCRASASLVQRERVALVWAIMRVRHPLLASRVTMHGYHDIRFEYNAPLSPFEALEEANRALEYRFQTKDELISSYLNGPRTLSSNRLSYLVVSSSESEQEGEQDYHFLICATHFLGDGMALHQFANDFFGLLGGSLDLASLGQKLSDEWSQRIKSDGDKGPTLPSSVEDRLPQASTSRWSRATARVDFDQAQRKLIGGHSFPRAKKGPRHTIVPTVSFERDVTKTILKTCKARGVSISAALFAICNIAWARTRSEGWDLPIMMYSALNMRPNLLADKHLNDSYWFLAIGYFNVVLPTFFPKSGDASQMFWHRARSAKTQSVKAAKSPMNVSRCREMANERGARARVWAKEDDDKAAETVALKPVLASDPISQSPSKPKVPSAALIGLSLLGNLDGIYKHANFPTIKLHTLTTGSRQRAGGMLLFGYTFVDKLWISLGYDENGFEEGTVQKFWKNVLSTVDEFLYNVII</sequence>
<name>A0A8S0WDI0_CYCAE</name>
<dbReference type="InterPro" id="IPR023213">
    <property type="entry name" value="CAT-like_dom_sf"/>
</dbReference>
<accession>A0A8S0WDI0</accession>